<dbReference type="Proteomes" id="UP000503349">
    <property type="component" value="Chromosome 12"/>
</dbReference>
<proteinExistence type="predicted"/>
<feature type="region of interest" description="Disordered" evidence="1">
    <location>
        <begin position="1"/>
        <end position="53"/>
    </location>
</feature>
<reference evidence="2 3" key="1">
    <citation type="submission" date="2019-02" db="EMBL/GenBank/DDBJ databases">
        <title>Opniocepnalus argus genome.</title>
        <authorList>
            <person name="Zhou C."/>
            <person name="Xiao S."/>
        </authorList>
    </citation>
    <scope>NUCLEOTIDE SEQUENCE [LARGE SCALE GENOMIC DNA]</scope>
    <source>
        <strain evidence="2">OARG1902GOOAL</strain>
        <tissue evidence="2">Muscle</tissue>
    </source>
</reference>
<evidence type="ECO:0000256" key="1">
    <source>
        <dbReference type="SAM" id="MobiDB-lite"/>
    </source>
</evidence>
<name>A0A6G1Q3Y7_CHAAH</name>
<sequence>MLSCEARQHTRSSSVHHPHGGSQQELNTNTTHLSSVKEEQAAALGGNTFRQHV</sequence>
<evidence type="ECO:0000313" key="3">
    <source>
        <dbReference type="Proteomes" id="UP000503349"/>
    </source>
</evidence>
<evidence type="ECO:0000313" key="2">
    <source>
        <dbReference type="EMBL" id="KAF3697331.1"/>
    </source>
</evidence>
<dbReference type="AlphaFoldDB" id="A0A6G1Q3Y7"/>
<protein>
    <submittedName>
        <fullName evidence="2">Uncharacterized protein</fullName>
    </submittedName>
</protein>
<dbReference type="EMBL" id="CM015723">
    <property type="protein sequence ID" value="KAF3697331.1"/>
    <property type="molecule type" value="Genomic_DNA"/>
</dbReference>
<organism evidence="2 3">
    <name type="scientific">Channa argus</name>
    <name type="common">Northern snakehead</name>
    <name type="synonym">Ophicephalus argus</name>
    <dbReference type="NCBI Taxonomy" id="215402"/>
    <lineage>
        <taxon>Eukaryota</taxon>
        <taxon>Metazoa</taxon>
        <taxon>Chordata</taxon>
        <taxon>Craniata</taxon>
        <taxon>Vertebrata</taxon>
        <taxon>Euteleostomi</taxon>
        <taxon>Actinopterygii</taxon>
        <taxon>Neopterygii</taxon>
        <taxon>Teleostei</taxon>
        <taxon>Neoteleostei</taxon>
        <taxon>Acanthomorphata</taxon>
        <taxon>Anabantaria</taxon>
        <taxon>Anabantiformes</taxon>
        <taxon>Channoidei</taxon>
        <taxon>Channidae</taxon>
        <taxon>Channa</taxon>
    </lineage>
</organism>
<feature type="compositionally biased region" description="Polar residues" evidence="1">
    <location>
        <begin position="20"/>
        <end position="34"/>
    </location>
</feature>
<gene>
    <name evidence="2" type="ORF">EXN66_Car013011</name>
</gene>
<reference evidence="3" key="2">
    <citation type="submission" date="2019-02" db="EMBL/GenBank/DDBJ databases">
        <title>Opniocepnalus argus Var Kimnra genome.</title>
        <authorList>
            <person name="Zhou C."/>
            <person name="Xiao S."/>
        </authorList>
    </citation>
    <scope>NUCLEOTIDE SEQUENCE [LARGE SCALE GENOMIC DNA]</scope>
</reference>
<keyword evidence="3" id="KW-1185">Reference proteome</keyword>
<accession>A0A6G1Q3Y7</accession>